<dbReference type="eggNOG" id="ENOG502TK2Q">
    <property type="taxonomic scope" value="Eukaryota"/>
</dbReference>
<dbReference type="EMBL" id="HE601380">
    <property type="protein sequence ID" value="CAS00574.1"/>
    <property type="molecule type" value="Genomic_DNA"/>
</dbReference>
<dbReference type="OMA" id="MDFERIF"/>
<proteinExistence type="predicted"/>
<dbReference type="AlphaFoldDB" id="B6IKZ4"/>
<gene>
    <name evidence="2 4" type="ORF">CBG26594</name>
    <name evidence="2" type="ORF">CBG_26594</name>
</gene>
<dbReference type="KEGG" id="cbr:CBG_26594"/>
<evidence type="ECO:0000259" key="1">
    <source>
        <dbReference type="Pfam" id="PF07735"/>
    </source>
</evidence>
<evidence type="ECO:0000313" key="3">
    <source>
        <dbReference type="Proteomes" id="UP000008549"/>
    </source>
</evidence>
<accession>B6IKZ4</accession>
<dbReference type="RefSeq" id="XP_045100133.1">
    <property type="nucleotide sequence ID" value="XM_045241366.1"/>
</dbReference>
<evidence type="ECO:0000313" key="4">
    <source>
        <dbReference type="WormBase" id="CBG26594"/>
    </source>
</evidence>
<dbReference type="CTD" id="68918072"/>
<dbReference type="PANTHER" id="PTHR22899">
    <property type="entry name" value="CYCLIN-RELATED F-BOX FAMILY"/>
    <property type="match status" value="1"/>
</dbReference>
<name>B6IKZ4_CAEBR</name>
<keyword evidence="3" id="KW-1185">Reference proteome</keyword>
<dbReference type="WormBase" id="CBG26594">
    <property type="protein sequence ID" value="CBP42796"/>
    <property type="gene ID" value="WBGene00088008"/>
</dbReference>
<organism evidence="2 3">
    <name type="scientific">Caenorhabditis briggsae</name>
    <dbReference type="NCBI Taxonomy" id="6238"/>
    <lineage>
        <taxon>Eukaryota</taxon>
        <taxon>Metazoa</taxon>
        <taxon>Ecdysozoa</taxon>
        <taxon>Nematoda</taxon>
        <taxon>Chromadorea</taxon>
        <taxon>Rhabditida</taxon>
        <taxon>Rhabditina</taxon>
        <taxon>Rhabditomorpha</taxon>
        <taxon>Rhabditoidea</taxon>
        <taxon>Rhabditidae</taxon>
        <taxon>Peloderinae</taxon>
        <taxon>Caenorhabditis</taxon>
    </lineage>
</organism>
<protein>
    <submittedName>
        <fullName evidence="2">Protein CBG26594</fullName>
    </submittedName>
</protein>
<feature type="domain" description="Sdz-33 F-box" evidence="1">
    <location>
        <begin position="59"/>
        <end position="115"/>
    </location>
</feature>
<dbReference type="HOGENOM" id="CLU_1857040_0_0_1"/>
<dbReference type="PANTHER" id="PTHR22899:SF0">
    <property type="entry name" value="F-BOX ASSOCIATED DOMAIN-CONTAINING PROTEIN-RELATED"/>
    <property type="match status" value="1"/>
</dbReference>
<sequence length="138" mass="16275">MNILKYLGQTQKSIKFGHVDLSHYAADNLSEILDNLKIVEDLELDMSSISEFVKNEFRIWEFKNLTMSNEFWLDFPCLLDSEIVKISGNKLSNKDVNRFLKFWKMGGALKMRNFTLEVVEMDFERIFEGIEYKKSSEK</sequence>
<dbReference type="GeneID" id="68918072"/>
<dbReference type="InterPro" id="IPR012885">
    <property type="entry name" value="F-box_Sdz-33"/>
</dbReference>
<reference evidence="2 3" key="2">
    <citation type="journal article" date="2011" name="PLoS Genet.">
        <title>Caenorhabditis briggsae recombinant inbred line genotypes reveal inter-strain incompatibility and the evolution of recombination.</title>
        <authorList>
            <person name="Ross J.A."/>
            <person name="Koboldt D.C."/>
            <person name="Staisch J.E."/>
            <person name="Chamberlin H.M."/>
            <person name="Gupta B.P."/>
            <person name="Miller R.D."/>
            <person name="Baird S.E."/>
            <person name="Haag E.S."/>
        </authorList>
    </citation>
    <scope>NUCLEOTIDE SEQUENCE [LARGE SCALE GENOMIC DNA]</scope>
    <source>
        <strain evidence="2 3">AF16</strain>
    </source>
</reference>
<evidence type="ECO:0000313" key="2">
    <source>
        <dbReference type="EMBL" id="CAS00574.1"/>
    </source>
</evidence>
<dbReference type="Pfam" id="PF07735">
    <property type="entry name" value="FBA_2"/>
    <property type="match status" value="1"/>
</dbReference>
<dbReference type="Proteomes" id="UP000008549">
    <property type="component" value="Unassembled WGS sequence"/>
</dbReference>
<dbReference type="InParanoid" id="B6IKZ4"/>
<dbReference type="InterPro" id="IPR053222">
    <property type="entry name" value="Zygotic_Embryogenesis-Asso"/>
</dbReference>
<reference evidence="2 3" key="1">
    <citation type="journal article" date="2003" name="PLoS Biol.">
        <title>The genome sequence of Caenorhabditis briggsae: a platform for comparative genomics.</title>
        <authorList>
            <person name="Stein L.D."/>
            <person name="Bao Z."/>
            <person name="Blasiar D."/>
            <person name="Blumenthal T."/>
            <person name="Brent M.R."/>
            <person name="Chen N."/>
            <person name="Chinwalla A."/>
            <person name="Clarke L."/>
            <person name="Clee C."/>
            <person name="Coghlan A."/>
            <person name="Coulson A."/>
            <person name="D'Eustachio P."/>
            <person name="Fitch D.H."/>
            <person name="Fulton L.A."/>
            <person name="Fulton R.E."/>
            <person name="Griffiths-Jones S."/>
            <person name="Harris T.W."/>
            <person name="Hillier L.W."/>
            <person name="Kamath R."/>
            <person name="Kuwabara P.E."/>
            <person name="Mardis E.R."/>
            <person name="Marra M.A."/>
            <person name="Miner T.L."/>
            <person name="Minx P."/>
            <person name="Mullikin J.C."/>
            <person name="Plumb R.W."/>
            <person name="Rogers J."/>
            <person name="Schein J.E."/>
            <person name="Sohrmann M."/>
            <person name="Spieth J."/>
            <person name="Stajich J.E."/>
            <person name="Wei C."/>
            <person name="Willey D."/>
            <person name="Wilson R.K."/>
            <person name="Durbin R."/>
            <person name="Waterston R.H."/>
        </authorList>
    </citation>
    <scope>NUCLEOTIDE SEQUENCE [LARGE SCALE GENOMIC DNA]</scope>
    <source>
        <strain evidence="2 3">AF16</strain>
    </source>
</reference>